<keyword evidence="4 8" id="KW-0819">tRNA processing</keyword>
<comment type="domain">
    <text evidence="8">The N-terminal region contains the highly conserved SGGXDS motif, predicted to be a P-loop motif involved in ATP binding.</text>
</comment>
<dbReference type="PANTHER" id="PTHR43033">
    <property type="entry name" value="TRNA(ILE)-LYSIDINE SYNTHASE-RELATED"/>
    <property type="match status" value="1"/>
</dbReference>
<comment type="similarity">
    <text evidence="8">Belongs to the tRNA(Ile)-lysidine synthase family.</text>
</comment>
<dbReference type="NCBIfam" id="TIGR02433">
    <property type="entry name" value="lysidine_TilS_C"/>
    <property type="match status" value="1"/>
</dbReference>
<dbReference type="CDD" id="cd01992">
    <property type="entry name" value="TilS_N"/>
    <property type="match status" value="1"/>
</dbReference>
<dbReference type="InterPro" id="IPR011063">
    <property type="entry name" value="TilS/TtcA_N"/>
</dbReference>
<evidence type="ECO:0000256" key="7">
    <source>
        <dbReference type="ARBA" id="ARBA00048539"/>
    </source>
</evidence>
<dbReference type="Proteomes" id="UP001496674">
    <property type="component" value="Chromosome"/>
</dbReference>
<dbReference type="InterPro" id="IPR014729">
    <property type="entry name" value="Rossmann-like_a/b/a_fold"/>
</dbReference>
<protein>
    <recommendedName>
        <fullName evidence="8">tRNA(Ile)-lysidine synthase</fullName>
        <ecNumber evidence="8">6.3.4.19</ecNumber>
    </recommendedName>
    <alternativeName>
        <fullName evidence="8">tRNA(Ile)-2-lysyl-cytidine synthase</fullName>
    </alternativeName>
    <alternativeName>
        <fullName evidence="8">tRNA(Ile)-lysidine synthetase</fullName>
    </alternativeName>
</protein>
<accession>A0ABN6Z5Z1</accession>
<dbReference type="InterPro" id="IPR012796">
    <property type="entry name" value="Lysidine-tRNA-synth_C"/>
</dbReference>
<evidence type="ECO:0000256" key="4">
    <source>
        <dbReference type="ARBA" id="ARBA00022694"/>
    </source>
</evidence>
<evidence type="ECO:0000256" key="8">
    <source>
        <dbReference type="HAMAP-Rule" id="MF_01161"/>
    </source>
</evidence>
<dbReference type="PANTHER" id="PTHR43033:SF1">
    <property type="entry name" value="TRNA(ILE)-LYSIDINE SYNTHASE-RELATED"/>
    <property type="match status" value="1"/>
</dbReference>
<name>A0ABN6Z5Z1_9BACE</name>
<evidence type="ECO:0000313" key="10">
    <source>
        <dbReference type="EMBL" id="BEG98078.1"/>
    </source>
</evidence>
<dbReference type="Gene3D" id="3.40.50.620">
    <property type="entry name" value="HUPs"/>
    <property type="match status" value="1"/>
</dbReference>
<keyword evidence="6 8" id="KW-0067">ATP-binding</keyword>
<dbReference type="SMART" id="SM00977">
    <property type="entry name" value="TilS_C"/>
    <property type="match status" value="1"/>
</dbReference>
<dbReference type="SUPFAM" id="SSF52402">
    <property type="entry name" value="Adenine nucleotide alpha hydrolases-like"/>
    <property type="match status" value="1"/>
</dbReference>
<evidence type="ECO:0000256" key="1">
    <source>
        <dbReference type="ARBA" id="ARBA00004496"/>
    </source>
</evidence>
<sequence length="429" mass="49331">MLHLQIEQYIEKEKLFGLKDKVLIALSGGADSVALLRILVYLGYSCEAAHCNFHLRGEEADRDESFVRNLCTKFNVPCHVIHFQTREYAATHKISIEMAARELRYNWFEKLRQELKADVVAVAHHKDDSVETMLLNLLRGTGINGLTGIRPKNNDIVRPLLCVSREDIISYLDGLQQEYVTDSSNLQDEYLRNKIRLNLLPLMETINPSIKSTLFSTASHLSDTATIYNKVIEEGKKRVLTPEGISIEKLLEETSPRALLYEILYPLGFNPAQIEDVYLSLERQSGKKFVSDFWMVVRDRTHLLLKELNSLNSESKANQMPEILEDRFPYSPDFIIPRDKRIACFDADKILSPVTLRKWKAGDRFVPFGMKGKKNVSDYLTDAKFSLIQKEQVYVACSGEQIIWLIGERTDNRFRIDESTKNVLLLRLI</sequence>
<evidence type="ECO:0000259" key="9">
    <source>
        <dbReference type="SMART" id="SM00977"/>
    </source>
</evidence>
<feature type="binding site" evidence="8">
    <location>
        <begin position="27"/>
        <end position="32"/>
    </location>
    <ligand>
        <name>ATP</name>
        <dbReference type="ChEBI" id="CHEBI:30616"/>
    </ligand>
</feature>
<keyword evidence="11" id="KW-1185">Reference proteome</keyword>
<comment type="subcellular location">
    <subcellularLocation>
        <location evidence="1 8">Cytoplasm</location>
    </subcellularLocation>
</comment>
<dbReference type="EMBL" id="AP028055">
    <property type="protein sequence ID" value="BEG98078.1"/>
    <property type="molecule type" value="Genomic_DNA"/>
</dbReference>
<dbReference type="EC" id="6.3.4.19" evidence="8"/>
<evidence type="ECO:0000256" key="5">
    <source>
        <dbReference type="ARBA" id="ARBA00022741"/>
    </source>
</evidence>
<reference evidence="10 11" key="1">
    <citation type="submission" date="2023-04" db="EMBL/GenBank/DDBJ databases">
        <title>Draft genome sequence of acteroides sedimenti strain YN3PY1.</title>
        <authorList>
            <person name="Yoshida N."/>
        </authorList>
    </citation>
    <scope>NUCLEOTIDE SEQUENCE [LARGE SCALE GENOMIC DNA]</scope>
    <source>
        <strain evidence="10 11">YN3PY1</strain>
    </source>
</reference>
<comment type="catalytic activity">
    <reaction evidence="7 8">
        <text>cytidine(34) in tRNA(Ile2) + L-lysine + ATP = lysidine(34) in tRNA(Ile2) + AMP + diphosphate + H(+)</text>
        <dbReference type="Rhea" id="RHEA:43744"/>
        <dbReference type="Rhea" id="RHEA-COMP:10625"/>
        <dbReference type="Rhea" id="RHEA-COMP:10670"/>
        <dbReference type="ChEBI" id="CHEBI:15378"/>
        <dbReference type="ChEBI" id="CHEBI:30616"/>
        <dbReference type="ChEBI" id="CHEBI:32551"/>
        <dbReference type="ChEBI" id="CHEBI:33019"/>
        <dbReference type="ChEBI" id="CHEBI:82748"/>
        <dbReference type="ChEBI" id="CHEBI:83665"/>
        <dbReference type="ChEBI" id="CHEBI:456215"/>
        <dbReference type="EC" id="6.3.4.19"/>
    </reaction>
</comment>
<keyword evidence="2 8" id="KW-0963">Cytoplasm</keyword>
<dbReference type="InterPro" id="IPR012795">
    <property type="entry name" value="tRNA_Ile_lys_synt_N"/>
</dbReference>
<dbReference type="RefSeq" id="WP_353332719.1">
    <property type="nucleotide sequence ID" value="NZ_AP028055.1"/>
</dbReference>
<evidence type="ECO:0000256" key="2">
    <source>
        <dbReference type="ARBA" id="ARBA00022490"/>
    </source>
</evidence>
<dbReference type="InterPro" id="IPR012094">
    <property type="entry name" value="tRNA_Ile_lys_synt"/>
</dbReference>
<evidence type="ECO:0000313" key="11">
    <source>
        <dbReference type="Proteomes" id="UP001496674"/>
    </source>
</evidence>
<feature type="domain" description="Lysidine-tRNA(Ile) synthetase C-terminal" evidence="9">
    <location>
        <begin position="354"/>
        <end position="426"/>
    </location>
</feature>
<dbReference type="HAMAP" id="MF_01161">
    <property type="entry name" value="tRNA_Ile_lys_synt"/>
    <property type="match status" value="1"/>
</dbReference>
<dbReference type="NCBIfam" id="TIGR02432">
    <property type="entry name" value="lysidine_TilS_N"/>
    <property type="match status" value="1"/>
</dbReference>
<dbReference type="Pfam" id="PF11734">
    <property type="entry name" value="TilS_C"/>
    <property type="match status" value="1"/>
</dbReference>
<gene>
    <name evidence="8 10" type="primary">tilS</name>
    <name evidence="10" type="ORF">BSYN_03430</name>
</gene>
<keyword evidence="3 8" id="KW-0436">Ligase</keyword>
<proteinExistence type="inferred from homology"/>
<dbReference type="Pfam" id="PF01171">
    <property type="entry name" value="ATP_bind_3"/>
    <property type="match status" value="1"/>
</dbReference>
<keyword evidence="5 8" id="KW-0547">Nucleotide-binding</keyword>
<comment type="function">
    <text evidence="8">Ligates lysine onto the cytidine present at position 34 of the AUA codon-specific tRNA(Ile) that contains the anticodon CAU, in an ATP-dependent manner. Cytidine is converted to lysidine, thus changing the amino acid specificity of the tRNA from methionine to isoleucine.</text>
</comment>
<dbReference type="SUPFAM" id="SSF56037">
    <property type="entry name" value="PheT/TilS domain"/>
    <property type="match status" value="1"/>
</dbReference>
<evidence type="ECO:0000256" key="3">
    <source>
        <dbReference type="ARBA" id="ARBA00022598"/>
    </source>
</evidence>
<organism evidence="10 11">
    <name type="scientific">Bacteroides sedimenti</name>
    <dbReference type="NCBI Taxonomy" id="2136147"/>
    <lineage>
        <taxon>Bacteria</taxon>
        <taxon>Pseudomonadati</taxon>
        <taxon>Bacteroidota</taxon>
        <taxon>Bacteroidia</taxon>
        <taxon>Bacteroidales</taxon>
        <taxon>Bacteroidaceae</taxon>
        <taxon>Bacteroides</taxon>
    </lineage>
</organism>
<evidence type="ECO:0000256" key="6">
    <source>
        <dbReference type="ARBA" id="ARBA00022840"/>
    </source>
</evidence>